<dbReference type="PANTHER" id="PTHR32166">
    <property type="entry name" value="OSJNBA0013A04.12 PROTEIN"/>
    <property type="match status" value="1"/>
</dbReference>
<evidence type="ECO:0000256" key="7">
    <source>
        <dbReference type="SAM" id="MobiDB-lite"/>
    </source>
</evidence>
<keyword evidence="4" id="KW-0862">Zinc</keyword>
<evidence type="ECO:0000256" key="5">
    <source>
        <dbReference type="ARBA" id="ARBA00023125"/>
    </source>
</evidence>
<dbReference type="Pfam" id="PF05699">
    <property type="entry name" value="Dimer_Tnp_hAT"/>
    <property type="match status" value="1"/>
</dbReference>
<comment type="subcellular location">
    <subcellularLocation>
        <location evidence="1">Nucleus</location>
    </subcellularLocation>
</comment>
<keyword evidence="6" id="KW-0539">Nucleus</keyword>
<evidence type="ECO:0000256" key="2">
    <source>
        <dbReference type="ARBA" id="ARBA00022723"/>
    </source>
</evidence>
<feature type="compositionally biased region" description="Basic and acidic residues" evidence="7">
    <location>
        <begin position="109"/>
        <end position="122"/>
    </location>
</feature>
<dbReference type="GO" id="GO:0046983">
    <property type="term" value="F:protein dimerization activity"/>
    <property type="evidence" value="ECO:0007669"/>
    <property type="project" value="InterPro"/>
</dbReference>
<feature type="region of interest" description="Disordered" evidence="7">
    <location>
        <begin position="667"/>
        <end position="700"/>
    </location>
</feature>
<feature type="region of interest" description="Disordered" evidence="7">
    <location>
        <begin position="1"/>
        <end position="28"/>
    </location>
</feature>
<keyword evidence="3" id="KW-0863">Zinc-finger</keyword>
<evidence type="ECO:0000256" key="6">
    <source>
        <dbReference type="ARBA" id="ARBA00023242"/>
    </source>
</evidence>
<gene>
    <name evidence="8" type="ORF">ZEAMMB73_Zm00001d033361</name>
</gene>
<dbReference type="PROSITE" id="PS50808">
    <property type="entry name" value="ZF_BED"/>
    <property type="match status" value="1"/>
</dbReference>
<dbReference type="OMA" id="EATWAGE"/>
<dbReference type="PANTHER" id="PTHR32166:SF74">
    <property type="entry name" value="OS05G0256350 PROTEIN"/>
    <property type="match status" value="1"/>
</dbReference>
<evidence type="ECO:0000256" key="4">
    <source>
        <dbReference type="ARBA" id="ARBA00022833"/>
    </source>
</evidence>
<dbReference type="ExpressionAtlas" id="A0A1D6KXY5">
    <property type="expression patterns" value="baseline"/>
</dbReference>
<dbReference type="GO" id="GO:0005634">
    <property type="term" value="C:nucleus"/>
    <property type="evidence" value="ECO:0007669"/>
    <property type="project" value="UniProtKB-SubCell"/>
</dbReference>
<dbReference type="EMBL" id="CM007647">
    <property type="protein sequence ID" value="ONM07304.1"/>
    <property type="molecule type" value="Genomic_DNA"/>
</dbReference>
<sequence length="700" mass="79408">MTLGWAAKRSAPRAHQRDNPSSVASASITQSTAATIKSDDPAWKHCYCPDLKKKHSLKCNYCDKLINAGITRVKYHLANIAGFNVSKCKKVPTPVKEDMVALLTKNCDAKEKKRKEKQRERDEIDLDNSGGDNSSEEESEHGNDVIVFKSTKGGSSSRLATTGGTIDKFYKPESIEESVQKNKRGLSTSQKIQTQLTTQKREERRDRACEYICQFFYEAGIAHNTVTLPSFAHMVEAIGAFGRGLRGPSSYEMSGPFLKKCKEKLSTVLEDLAKIGAVEETISSAKHVTAFLYAHTRVLDLMRKFLGKDLVHSGVTRFATAYLNLKSLQDNKKDISRLFRSDELNELGYLKKAKGKKANKVVRSEGFWKNVDMVVNFFEPLANVLRRMDSDVPAMGFLHGCMLEAKKEIAMRFDNNENSFKVAWDITDKRWDNKLKTPLHLAGYYLNPYFYYPNKSEIELDGSFRAVVIACITKTVEDEETQDNIIEELNVYQEQQGTFGHDIAVRQRRNKNFNPAKWWLNHGTSTPNLRLLATRILNLTCSSSGCERNWSDFEQVHTKKRNKLLHDRMRDLVFIKFNSRLRQKRENKSKDPLEREMNDVLEDDANEFITGLVPNANSDKDEEHGGAQVGATIHEPQLSQPQPKRKRLVRPRKKKIRSLHSLLYGGLENEAVASSSESEDNGDGDISMHQYSDSDDLGDE</sequence>
<dbReference type="GO" id="GO:0003677">
    <property type="term" value="F:DNA binding"/>
    <property type="evidence" value="ECO:0007669"/>
    <property type="project" value="UniProtKB-KW"/>
</dbReference>
<feature type="compositionally biased region" description="Polar residues" evidence="7">
    <location>
        <begin position="152"/>
        <end position="163"/>
    </location>
</feature>
<dbReference type="InterPro" id="IPR008906">
    <property type="entry name" value="HATC_C_dom"/>
</dbReference>
<organism evidence="8">
    <name type="scientific">Zea mays</name>
    <name type="common">Maize</name>
    <dbReference type="NCBI Taxonomy" id="4577"/>
    <lineage>
        <taxon>Eukaryota</taxon>
        <taxon>Viridiplantae</taxon>
        <taxon>Streptophyta</taxon>
        <taxon>Embryophyta</taxon>
        <taxon>Tracheophyta</taxon>
        <taxon>Spermatophyta</taxon>
        <taxon>Magnoliopsida</taxon>
        <taxon>Liliopsida</taxon>
        <taxon>Poales</taxon>
        <taxon>Poaceae</taxon>
        <taxon>PACMAD clade</taxon>
        <taxon>Panicoideae</taxon>
        <taxon>Andropogonodae</taxon>
        <taxon>Andropogoneae</taxon>
        <taxon>Tripsacinae</taxon>
        <taxon>Zea</taxon>
    </lineage>
</organism>
<protein>
    <submittedName>
        <fullName evidence="8">HAT transposon superfamily protein</fullName>
    </submittedName>
</protein>
<dbReference type="STRING" id="4577.A0A1D6KXY5"/>
<dbReference type="SUPFAM" id="SSF53098">
    <property type="entry name" value="Ribonuclease H-like"/>
    <property type="match status" value="1"/>
</dbReference>
<accession>A0A1D6KXY5</accession>
<evidence type="ECO:0000256" key="1">
    <source>
        <dbReference type="ARBA" id="ARBA00004123"/>
    </source>
</evidence>
<reference evidence="8" key="1">
    <citation type="submission" date="2015-12" db="EMBL/GenBank/DDBJ databases">
        <title>Update maize B73 reference genome by single molecule sequencing technologies.</title>
        <authorList>
            <consortium name="Maize Genome Sequencing Project"/>
            <person name="Ware D."/>
        </authorList>
    </citation>
    <scope>NUCLEOTIDE SEQUENCE [LARGE SCALE GENOMIC DNA]</scope>
    <source>
        <tissue evidence="8">Seedling</tissue>
    </source>
</reference>
<keyword evidence="5" id="KW-0238">DNA-binding</keyword>
<proteinExistence type="predicted"/>
<keyword evidence="2" id="KW-0479">Metal-binding</keyword>
<name>A0A1D6KXY5_MAIZE</name>
<evidence type="ECO:0000256" key="3">
    <source>
        <dbReference type="ARBA" id="ARBA00022771"/>
    </source>
</evidence>
<dbReference type="InterPro" id="IPR012337">
    <property type="entry name" value="RNaseH-like_sf"/>
</dbReference>
<feature type="region of interest" description="Disordered" evidence="7">
    <location>
        <begin position="631"/>
        <end position="654"/>
    </location>
</feature>
<feature type="region of interest" description="Disordered" evidence="7">
    <location>
        <begin position="109"/>
        <end position="163"/>
    </location>
</feature>
<feature type="compositionally biased region" description="Basic residues" evidence="7">
    <location>
        <begin position="643"/>
        <end position="654"/>
    </location>
</feature>
<dbReference type="GO" id="GO:0008270">
    <property type="term" value="F:zinc ion binding"/>
    <property type="evidence" value="ECO:0007669"/>
    <property type="project" value="UniProtKB-KW"/>
</dbReference>
<dbReference type="FunCoup" id="A0A1D6KXY5">
    <property type="interactions" value="4"/>
</dbReference>
<dbReference type="InParanoid" id="A0A1D6KXY5"/>
<dbReference type="InterPro" id="IPR003656">
    <property type="entry name" value="Znf_BED"/>
</dbReference>
<dbReference type="AlphaFoldDB" id="A0A1D6KXY5"/>
<evidence type="ECO:0000313" key="8">
    <source>
        <dbReference type="EMBL" id="ONM07304.1"/>
    </source>
</evidence>